<evidence type="ECO:0000313" key="2">
    <source>
        <dbReference type="EMBL" id="QDU75003.1"/>
    </source>
</evidence>
<dbReference type="KEGG" id="bvo:Pan97_20230"/>
<accession>A0A518C6Z8</accession>
<dbReference type="AlphaFoldDB" id="A0A518C6Z8"/>
<keyword evidence="1" id="KW-0812">Transmembrane</keyword>
<protein>
    <submittedName>
        <fullName evidence="2">Uncharacterized protein</fullName>
    </submittedName>
</protein>
<keyword evidence="3" id="KW-1185">Reference proteome</keyword>
<dbReference type="EMBL" id="CP036289">
    <property type="protein sequence ID" value="QDU75003.1"/>
    <property type="molecule type" value="Genomic_DNA"/>
</dbReference>
<reference evidence="3" key="1">
    <citation type="submission" date="2019-02" db="EMBL/GenBank/DDBJ databases">
        <title>Deep-cultivation of Planctomycetes and their phenomic and genomic characterization uncovers novel biology.</title>
        <authorList>
            <person name="Wiegand S."/>
            <person name="Jogler M."/>
            <person name="Boedeker C."/>
            <person name="Pinto D."/>
            <person name="Vollmers J."/>
            <person name="Rivas-Marin E."/>
            <person name="Kohn T."/>
            <person name="Peeters S.H."/>
            <person name="Heuer A."/>
            <person name="Rast P."/>
            <person name="Oberbeckmann S."/>
            <person name="Bunk B."/>
            <person name="Jeske O."/>
            <person name="Meyerdierks A."/>
            <person name="Storesund J.E."/>
            <person name="Kallscheuer N."/>
            <person name="Luecker S."/>
            <person name="Lage O.M."/>
            <person name="Pohl T."/>
            <person name="Merkel B.J."/>
            <person name="Hornburger P."/>
            <person name="Mueller R.-W."/>
            <person name="Bruemmer F."/>
            <person name="Labrenz M."/>
            <person name="Spormann A.M."/>
            <person name="Op den Camp H."/>
            <person name="Overmann J."/>
            <person name="Amann R."/>
            <person name="Jetten M.S.M."/>
            <person name="Mascher T."/>
            <person name="Medema M.H."/>
            <person name="Devos D.P."/>
            <person name="Kaster A.-K."/>
            <person name="Ovreas L."/>
            <person name="Rohde M."/>
            <person name="Galperin M.Y."/>
            <person name="Jogler C."/>
        </authorList>
    </citation>
    <scope>NUCLEOTIDE SEQUENCE [LARGE SCALE GENOMIC DNA]</scope>
    <source>
        <strain evidence="3">Pan97</strain>
    </source>
</reference>
<organism evidence="2 3">
    <name type="scientific">Bremerella volcania</name>
    <dbReference type="NCBI Taxonomy" id="2527984"/>
    <lineage>
        <taxon>Bacteria</taxon>
        <taxon>Pseudomonadati</taxon>
        <taxon>Planctomycetota</taxon>
        <taxon>Planctomycetia</taxon>
        <taxon>Pirellulales</taxon>
        <taxon>Pirellulaceae</taxon>
        <taxon>Bremerella</taxon>
    </lineage>
</organism>
<sequence length="330" mass="37043">MGTVLGQIGTPDHMDKVSIVRFSWLLVSVLALFASVFHISSLAASEEMVELKIRLLEKVAGQDEPLVLAQPRIMSVIDRPFSIKVTPSKQSRLDQSEHEVGLKLVAKVNKLGDQRYELKLEWFRGQPMQPKDQPESEYFREEKLHARTVLQPNVPQKITLSSNRWYEVTLSLPAGNPQPQPAKQHLLLTTHIYHQSPGQDKPAWKNSPSMHLVAGKYGQFVSGGKMKSQFDETFHEIGIRMSAIAKKTDDETYLLSLELTQGNLRIQSSVPNTEVLHNDTTKLRTILKSGEKKKIEVSPTSWLELRLEEIAPSDPTPVAGSIPNAGPTRF</sequence>
<name>A0A518C6Z8_9BACT</name>
<feature type="transmembrane region" description="Helical" evidence="1">
    <location>
        <begin position="22"/>
        <end position="44"/>
    </location>
</feature>
<keyword evidence="1" id="KW-0472">Membrane</keyword>
<keyword evidence="1" id="KW-1133">Transmembrane helix</keyword>
<dbReference type="Proteomes" id="UP000318626">
    <property type="component" value="Chromosome"/>
</dbReference>
<gene>
    <name evidence="2" type="ORF">Pan97_20230</name>
</gene>
<evidence type="ECO:0000313" key="3">
    <source>
        <dbReference type="Proteomes" id="UP000318626"/>
    </source>
</evidence>
<proteinExistence type="predicted"/>
<evidence type="ECO:0000256" key="1">
    <source>
        <dbReference type="SAM" id="Phobius"/>
    </source>
</evidence>